<name>A0A4D6LZ15_VIGUN</name>
<accession>A0A4D6LZ15</accession>
<gene>
    <name evidence="1" type="ORF">DEO72_LG5g1175</name>
</gene>
<evidence type="ECO:0000313" key="1">
    <source>
        <dbReference type="EMBL" id="QCD93104.1"/>
    </source>
</evidence>
<proteinExistence type="predicted"/>
<dbReference type="AlphaFoldDB" id="A0A4D6LZ15"/>
<evidence type="ECO:0000313" key="2">
    <source>
        <dbReference type="Proteomes" id="UP000501690"/>
    </source>
</evidence>
<sequence length="114" mass="12543">MSLLGFVEQARNVACEAQEKVTLLPGFGEQVRVGLLSGFGEQARVVVVSLRSCCLRVLGEAALLLGFGEQVGVVLLLGFGKGYYLSFPMRWCARGEVLSKKRWCAGKELVNWKY</sequence>
<dbReference type="Proteomes" id="UP000501690">
    <property type="component" value="Linkage Group LG5"/>
</dbReference>
<dbReference type="EMBL" id="CP039349">
    <property type="protein sequence ID" value="QCD93104.1"/>
    <property type="molecule type" value="Genomic_DNA"/>
</dbReference>
<organism evidence="1 2">
    <name type="scientific">Vigna unguiculata</name>
    <name type="common">Cowpea</name>
    <dbReference type="NCBI Taxonomy" id="3917"/>
    <lineage>
        <taxon>Eukaryota</taxon>
        <taxon>Viridiplantae</taxon>
        <taxon>Streptophyta</taxon>
        <taxon>Embryophyta</taxon>
        <taxon>Tracheophyta</taxon>
        <taxon>Spermatophyta</taxon>
        <taxon>Magnoliopsida</taxon>
        <taxon>eudicotyledons</taxon>
        <taxon>Gunneridae</taxon>
        <taxon>Pentapetalae</taxon>
        <taxon>rosids</taxon>
        <taxon>fabids</taxon>
        <taxon>Fabales</taxon>
        <taxon>Fabaceae</taxon>
        <taxon>Papilionoideae</taxon>
        <taxon>50 kb inversion clade</taxon>
        <taxon>NPAAA clade</taxon>
        <taxon>indigoferoid/millettioid clade</taxon>
        <taxon>Phaseoleae</taxon>
        <taxon>Vigna</taxon>
    </lineage>
</organism>
<protein>
    <submittedName>
        <fullName evidence="1">Uncharacterized protein</fullName>
    </submittedName>
</protein>
<keyword evidence="2" id="KW-1185">Reference proteome</keyword>
<reference evidence="1 2" key="1">
    <citation type="submission" date="2019-04" db="EMBL/GenBank/DDBJ databases">
        <title>An improved genome assembly and genetic linkage map for asparagus bean, Vigna unguiculata ssp. sesquipedialis.</title>
        <authorList>
            <person name="Xia Q."/>
            <person name="Zhang R."/>
            <person name="Dong Y."/>
        </authorList>
    </citation>
    <scope>NUCLEOTIDE SEQUENCE [LARGE SCALE GENOMIC DNA]</scope>
    <source>
        <tissue evidence="1">Leaf</tissue>
    </source>
</reference>